<dbReference type="InterPro" id="IPR000362">
    <property type="entry name" value="Fumarate_lyase_fam"/>
</dbReference>
<evidence type="ECO:0000259" key="3">
    <source>
        <dbReference type="Pfam" id="PF00206"/>
    </source>
</evidence>
<evidence type="ECO:0000313" key="6">
    <source>
        <dbReference type="Proteomes" id="UP001141422"/>
    </source>
</evidence>
<comment type="subcellular location">
    <subcellularLocation>
        <location evidence="1">Cytoplasm</location>
    </subcellularLocation>
</comment>
<accession>A0ABT4IGJ7</accession>
<reference evidence="5" key="1">
    <citation type="submission" date="2022-12" db="EMBL/GenBank/DDBJ databases">
        <title>Isolation and characterisation of novel Methanocorpusculum spp. from native Australian herbivores indicates the genus is ancestrally host-associated.</title>
        <authorList>
            <person name="Volmer J.G."/>
            <person name="Soo R.M."/>
            <person name="Evans P.N."/>
            <person name="Hoedt E.C."/>
            <person name="Astorga Alsina A.L."/>
            <person name="Woodcroft B.J."/>
            <person name="Tyson G.W."/>
            <person name="Hugenholtz P."/>
            <person name="Morrison M."/>
        </authorList>
    </citation>
    <scope>NUCLEOTIDE SEQUENCE</scope>
    <source>
        <strain evidence="5">MG</strain>
    </source>
</reference>
<organism evidence="5 6">
    <name type="scientific">Methanocorpusculum petauri</name>
    <dbReference type="NCBI Taxonomy" id="3002863"/>
    <lineage>
        <taxon>Archaea</taxon>
        <taxon>Methanobacteriati</taxon>
        <taxon>Methanobacteriota</taxon>
        <taxon>Stenosarchaea group</taxon>
        <taxon>Methanomicrobia</taxon>
        <taxon>Methanomicrobiales</taxon>
        <taxon>Methanocorpusculaceae</taxon>
        <taxon>Methanocorpusculum</taxon>
    </lineage>
</organism>
<dbReference type="InterPro" id="IPR029419">
    <property type="entry name" value="Arg_succ_lyase_C"/>
</dbReference>
<comment type="caution">
    <text evidence="5">The sequence shown here is derived from an EMBL/GenBank/DDBJ whole genome shotgun (WGS) entry which is preliminary data.</text>
</comment>
<keyword evidence="1" id="KW-0963">Cytoplasm</keyword>
<keyword evidence="1" id="KW-0028">Amino-acid biosynthesis</keyword>
<evidence type="ECO:0000313" key="5">
    <source>
        <dbReference type="EMBL" id="MCZ0860864.1"/>
    </source>
</evidence>
<dbReference type="InterPro" id="IPR022761">
    <property type="entry name" value="Fumarate_lyase_N"/>
</dbReference>
<dbReference type="SUPFAM" id="SSF48557">
    <property type="entry name" value="L-aspartase-like"/>
    <property type="match status" value="1"/>
</dbReference>
<comment type="similarity">
    <text evidence="1">Belongs to the lyase 1 family. Argininosuccinate lyase subfamily.</text>
</comment>
<dbReference type="GO" id="GO:0004056">
    <property type="term" value="F:argininosuccinate lyase activity"/>
    <property type="evidence" value="ECO:0007669"/>
    <property type="project" value="UniProtKB-EC"/>
</dbReference>
<dbReference type="CDD" id="cd01359">
    <property type="entry name" value="Argininosuccinate_lyase"/>
    <property type="match status" value="1"/>
</dbReference>
<comment type="pathway">
    <text evidence="1">Amino-acid biosynthesis; L-arginine biosynthesis; L-arginine from L-ornithine and carbamoyl phosphate: step 3/3.</text>
</comment>
<dbReference type="PANTHER" id="PTHR43814">
    <property type="entry name" value="ARGININOSUCCINATE LYASE"/>
    <property type="match status" value="1"/>
</dbReference>
<dbReference type="Gene3D" id="1.20.200.10">
    <property type="entry name" value="Fumarase/aspartase (Central domain)"/>
    <property type="match status" value="1"/>
</dbReference>
<dbReference type="Pfam" id="PF14698">
    <property type="entry name" value="ASL_C2"/>
    <property type="match status" value="1"/>
</dbReference>
<keyword evidence="1 5" id="KW-0456">Lyase</keyword>
<feature type="domain" description="Argininosuccinate lyase C-terminal" evidence="4">
    <location>
        <begin position="369"/>
        <end position="439"/>
    </location>
</feature>
<gene>
    <name evidence="1 5" type="primary">argH</name>
    <name evidence="5" type="ORF">O0S10_06425</name>
</gene>
<feature type="domain" description="Fumarate lyase N-terminal" evidence="3">
    <location>
        <begin position="11"/>
        <end position="305"/>
    </location>
</feature>
<dbReference type="PRINTS" id="PR00149">
    <property type="entry name" value="FUMRATELYASE"/>
</dbReference>
<evidence type="ECO:0000256" key="1">
    <source>
        <dbReference type="HAMAP-Rule" id="MF_00006"/>
    </source>
</evidence>
<dbReference type="Proteomes" id="UP001141422">
    <property type="component" value="Unassembled WGS sequence"/>
</dbReference>
<keyword evidence="6" id="KW-1185">Reference proteome</keyword>
<dbReference type="PANTHER" id="PTHR43814:SF1">
    <property type="entry name" value="ARGININOSUCCINATE LYASE"/>
    <property type="match status" value="1"/>
</dbReference>
<dbReference type="EC" id="4.3.2.1" evidence="1 2"/>
<proteinExistence type="inferred from homology"/>
<dbReference type="InterPro" id="IPR024083">
    <property type="entry name" value="Fumarase/histidase_N"/>
</dbReference>
<protein>
    <recommendedName>
        <fullName evidence="1 2">Argininosuccinate lyase</fullName>
        <shortName evidence="1">ASAL</shortName>
        <ecNumber evidence="1 2">4.3.2.1</ecNumber>
    </recommendedName>
    <alternativeName>
        <fullName evidence="1">Arginosuccinase</fullName>
    </alternativeName>
</protein>
<dbReference type="Gene3D" id="1.10.275.10">
    <property type="entry name" value="Fumarase/aspartase (N-terminal domain)"/>
    <property type="match status" value="1"/>
</dbReference>
<dbReference type="HAMAP" id="MF_00006">
    <property type="entry name" value="Arg_succ_lyase"/>
    <property type="match status" value="1"/>
</dbReference>
<evidence type="ECO:0000256" key="2">
    <source>
        <dbReference type="NCBIfam" id="TIGR00838"/>
    </source>
</evidence>
<comment type="catalytic activity">
    <reaction evidence="1">
        <text>2-(N(omega)-L-arginino)succinate = fumarate + L-arginine</text>
        <dbReference type="Rhea" id="RHEA:24020"/>
        <dbReference type="ChEBI" id="CHEBI:29806"/>
        <dbReference type="ChEBI" id="CHEBI:32682"/>
        <dbReference type="ChEBI" id="CHEBI:57472"/>
        <dbReference type="EC" id="4.3.2.1"/>
    </reaction>
</comment>
<dbReference type="InterPro" id="IPR008948">
    <property type="entry name" value="L-Aspartase-like"/>
</dbReference>
<dbReference type="Gene3D" id="1.10.40.30">
    <property type="entry name" value="Fumarase/aspartase (C-terminal domain)"/>
    <property type="match status" value="1"/>
</dbReference>
<keyword evidence="1" id="KW-0055">Arginine biosynthesis</keyword>
<dbReference type="PRINTS" id="PR00145">
    <property type="entry name" value="ARGSUCLYASE"/>
</dbReference>
<dbReference type="NCBIfam" id="TIGR00838">
    <property type="entry name" value="argH"/>
    <property type="match status" value="1"/>
</dbReference>
<name>A0ABT4IGJ7_9EURY</name>
<sequence length="494" mass="53800">MMTGTDQIRKGRLGGDRSTAVAEFLSSASADRRIAYCDLRVDMAHILMLAKQNLIDPTSAKTLLSHLHRYMNEGLPETVFDPTHEDIHAGIEAQLIADCGADVGGRMHLGRSRNDEVATCLRMQTRLDILEILDGIAALRRSLLNQAAQHTRSIMPGFTHFQHAQPTTLAHYLLAYEAVFARDAGRLFDAYTRLNVSPLGSAAFAGTGFALDREATAAYLGFTSAMTNSMDGVASRDFMLEVLAALSILMTNVSRLCEELVLWSSAFIRFVELDDAYCSTSSIMPQKKNPDTAEIMRSKSGVASGELIAGITLMKGLPMSYNRDMQDLTPHLWRSLDTAEASLPILAGMIQTASFNTGRMAEESDRGNATATELADMMVREFGMPFRTAHNIVGRAVKLGGLSIDIVEKAGMEIYGTSLKEMGLTQKHIDRALSPSEMVAAKQSAGAPNPDMMAAAAETAGTLLARDEERAETLRSALFRADDTIKTDYMRLTA</sequence>
<evidence type="ECO:0000259" key="4">
    <source>
        <dbReference type="Pfam" id="PF14698"/>
    </source>
</evidence>
<dbReference type="EMBL" id="JAPTGB010000012">
    <property type="protein sequence ID" value="MCZ0860864.1"/>
    <property type="molecule type" value="Genomic_DNA"/>
</dbReference>
<dbReference type="Pfam" id="PF00206">
    <property type="entry name" value="Lyase_1"/>
    <property type="match status" value="1"/>
</dbReference>
<dbReference type="InterPro" id="IPR009049">
    <property type="entry name" value="Argininosuccinate_lyase"/>
</dbReference>